<protein>
    <recommendedName>
        <fullName evidence="5">DUF2029 domain-containing protein</fullName>
    </recommendedName>
</protein>
<keyword evidence="2" id="KW-0812">Transmembrane</keyword>
<feature type="transmembrane region" description="Helical" evidence="2">
    <location>
        <begin position="323"/>
        <end position="340"/>
    </location>
</feature>
<evidence type="ECO:0000313" key="3">
    <source>
        <dbReference type="EMBL" id="MCP2360101.1"/>
    </source>
</evidence>
<feature type="transmembrane region" description="Helical" evidence="2">
    <location>
        <begin position="54"/>
        <end position="72"/>
    </location>
</feature>
<feature type="transmembrane region" description="Helical" evidence="2">
    <location>
        <begin position="165"/>
        <end position="186"/>
    </location>
</feature>
<proteinExistence type="predicted"/>
<feature type="region of interest" description="Disordered" evidence="1">
    <location>
        <begin position="425"/>
        <end position="471"/>
    </location>
</feature>
<dbReference type="EMBL" id="JAMZEB010000002">
    <property type="protein sequence ID" value="MCP2360101.1"/>
    <property type="molecule type" value="Genomic_DNA"/>
</dbReference>
<keyword evidence="2" id="KW-0472">Membrane</keyword>
<reference evidence="3" key="1">
    <citation type="submission" date="2022-06" db="EMBL/GenBank/DDBJ databases">
        <title>Sequencing the genomes of 1000 actinobacteria strains.</title>
        <authorList>
            <person name="Klenk H.-P."/>
        </authorList>
    </citation>
    <scope>NUCLEOTIDE SEQUENCE</scope>
    <source>
        <strain evidence="3">DSM 46694</strain>
    </source>
</reference>
<evidence type="ECO:0000256" key="1">
    <source>
        <dbReference type="SAM" id="MobiDB-lite"/>
    </source>
</evidence>
<keyword evidence="2" id="KW-1133">Transmembrane helix</keyword>
<feature type="transmembrane region" description="Helical" evidence="2">
    <location>
        <begin position="352"/>
        <end position="380"/>
    </location>
</feature>
<feature type="transmembrane region" description="Helical" evidence="2">
    <location>
        <begin position="386"/>
        <end position="419"/>
    </location>
</feature>
<feature type="transmembrane region" description="Helical" evidence="2">
    <location>
        <begin position="232"/>
        <end position="258"/>
    </location>
</feature>
<evidence type="ECO:0008006" key="5">
    <source>
        <dbReference type="Google" id="ProtNLM"/>
    </source>
</evidence>
<evidence type="ECO:0000313" key="4">
    <source>
        <dbReference type="Proteomes" id="UP001139648"/>
    </source>
</evidence>
<gene>
    <name evidence="3" type="ORF">HD597_007121</name>
</gene>
<keyword evidence="4" id="KW-1185">Reference proteome</keyword>
<comment type="caution">
    <text evidence="3">The sequence shown here is derived from an EMBL/GenBank/DDBJ whole genome shotgun (WGS) entry which is preliminary data.</text>
</comment>
<name>A0A9X2K7T3_9ACTN</name>
<organism evidence="3 4">
    <name type="scientific">Nonomuraea thailandensis</name>
    <dbReference type="NCBI Taxonomy" id="1188745"/>
    <lineage>
        <taxon>Bacteria</taxon>
        <taxon>Bacillati</taxon>
        <taxon>Actinomycetota</taxon>
        <taxon>Actinomycetes</taxon>
        <taxon>Streptosporangiales</taxon>
        <taxon>Streptosporangiaceae</taxon>
        <taxon>Nonomuraea</taxon>
    </lineage>
</organism>
<evidence type="ECO:0000256" key="2">
    <source>
        <dbReference type="SAM" id="Phobius"/>
    </source>
</evidence>
<accession>A0A9X2K7T3</accession>
<sequence length="471" mass="48747">MSRYLLAVGGVLAALAIVLIGMAAGHSGPGPHLAAWALFACALWLARRVPAERIGALVMAGGTVLAATGLAGPPSSSTDSFRYAWDGRVQAAGVSPYDHPPSAPELAGLRDGWLFPAGCADRYPLPDGGCTRINRPTEPTIYPPVAQGYFLLVHWLSPEGVRHKALQAGGWVMAVLALVALCRLAGARRAAYWAWCPAVPVEAVNNAHVDMLGVLLVVLAFCAARAGRARGALLGAAVAAKLLPATALPGALSGVLAGGVAWRRAAVTVVPAALVVTLSYLPYVLASGGSVVGYLPGYLEEERYDGGGDDRYAVLRLVLPDSWAPYAAIASLGLIALLVLRHGDPDRPWRGALLVSGSLLLLFTPGYSWYALLVVALVAMDGRWEWLGAALAGAVAYSAGPGTLFYAAAALAVLIGWAVRSPADPHPLRTEHTEPPDRDHRQGTAARAGQDPADPAVQPGRGRGAGRGGAA</sequence>
<feature type="transmembrane region" description="Helical" evidence="2">
    <location>
        <begin position="30"/>
        <end position="47"/>
    </location>
</feature>
<dbReference type="AlphaFoldDB" id="A0A9X2K7T3"/>
<feature type="compositionally biased region" description="Gly residues" evidence="1">
    <location>
        <begin position="461"/>
        <end position="471"/>
    </location>
</feature>
<feature type="transmembrane region" description="Helical" evidence="2">
    <location>
        <begin position="207"/>
        <end position="226"/>
    </location>
</feature>
<feature type="compositionally biased region" description="Basic and acidic residues" evidence="1">
    <location>
        <begin position="426"/>
        <end position="442"/>
    </location>
</feature>
<dbReference type="Proteomes" id="UP001139648">
    <property type="component" value="Unassembled WGS sequence"/>
</dbReference>
<feature type="transmembrane region" description="Helical" evidence="2">
    <location>
        <begin position="5"/>
        <end position="24"/>
    </location>
</feature>
<dbReference type="RefSeq" id="WP_253747707.1">
    <property type="nucleotide sequence ID" value="NZ_BAABKA010000066.1"/>
</dbReference>
<feature type="transmembrane region" description="Helical" evidence="2">
    <location>
        <begin position="265"/>
        <end position="285"/>
    </location>
</feature>